<dbReference type="Proteomes" id="UP000663651">
    <property type="component" value="Chromosome"/>
</dbReference>
<accession>A0ABX7Q8N9</accession>
<protein>
    <submittedName>
        <fullName evidence="1">Uncharacterized protein</fullName>
    </submittedName>
</protein>
<evidence type="ECO:0000313" key="1">
    <source>
        <dbReference type="EMBL" id="QSV47410.1"/>
    </source>
</evidence>
<name>A0ABX7Q8N9_9BACT</name>
<organism evidence="1 2">
    <name type="scientific">Geobacter benzoatilyticus</name>
    <dbReference type="NCBI Taxonomy" id="2815309"/>
    <lineage>
        <taxon>Bacteria</taxon>
        <taxon>Pseudomonadati</taxon>
        <taxon>Thermodesulfobacteriota</taxon>
        <taxon>Desulfuromonadia</taxon>
        <taxon>Geobacterales</taxon>
        <taxon>Geobacteraceae</taxon>
        <taxon>Geobacter</taxon>
    </lineage>
</organism>
<dbReference type="EMBL" id="CP071382">
    <property type="protein sequence ID" value="QSV47410.1"/>
    <property type="molecule type" value="Genomic_DNA"/>
</dbReference>
<reference evidence="1 2" key="1">
    <citation type="submission" date="2021-03" db="EMBL/GenBank/DDBJ databases">
        <title>Geobacter metallireducens gen. nov. sp. nov., a microorganism capable of coupling the complete oxidation of organic compounds to the reduction of iron and other metals.</title>
        <authorList>
            <person name="Li Y."/>
        </authorList>
    </citation>
    <scope>NUCLEOTIDE SEQUENCE [LARGE SCALE GENOMIC DNA]</scope>
    <source>
        <strain evidence="1 2">Jerry-YX</strain>
    </source>
</reference>
<sequence>MPMLFRFLLIITVFLILPVAHGLASDDMEENGTIFTFWPLVDYRKSPETGFSNLSILGPLIKIQQQDTVRTTAVRPFVYRTVDESDQSAATSYLYPLASSRQAPDVSTFQALKLFQVNTFRKDEPDKAKSDSMLFPFYIRGKSDTYGQYTSVFPVYGTLYERLWRDEIHYTLFPLYSRTVKKGTTTRNYLYPFFSTIEGEHESGGQFWPLYGRAEKEGSYKRSFVLWPFYLHEHTGLDTDNPTERLTVFPLYSKTESPRVSSRTYLWPFIGWTSDRGAKQEERRYFWPLVTTETGDKRQVKRYLPIFSEEQSGETLKRWYLWPLYRHDEINSDTYGRERDRVLFFLYSDSLERWPADGAERRRTALWPLFLFNSDTRGVKQFSFPAPVEPLLAQDGIEQSWAPLWRIYIQRWNDAGDSTVSFLWNLYWHERRGDDLAYELFPLVMYRSQGGHSDVSVLKGLVRLRTGKEMKTLNLFWLPFDMKWRVADKPEVVQESTMLNSERSEP</sequence>
<gene>
    <name evidence="1" type="ORF">JZM60_11640</name>
</gene>
<proteinExistence type="predicted"/>
<evidence type="ECO:0000313" key="2">
    <source>
        <dbReference type="Proteomes" id="UP000663651"/>
    </source>
</evidence>
<keyword evidence="2" id="KW-1185">Reference proteome</keyword>